<dbReference type="RefSeq" id="WP_169454933.1">
    <property type="nucleotide sequence ID" value="NZ_CP051774.1"/>
</dbReference>
<organism evidence="4 5">
    <name type="scientific">Luteolibacter luteus</name>
    <dbReference type="NCBI Taxonomy" id="2728835"/>
    <lineage>
        <taxon>Bacteria</taxon>
        <taxon>Pseudomonadati</taxon>
        <taxon>Verrucomicrobiota</taxon>
        <taxon>Verrucomicrobiia</taxon>
        <taxon>Verrucomicrobiales</taxon>
        <taxon>Verrucomicrobiaceae</taxon>
        <taxon>Luteolibacter</taxon>
    </lineage>
</organism>
<dbReference type="Proteomes" id="UP000501812">
    <property type="component" value="Chromosome"/>
</dbReference>
<dbReference type="PANTHER" id="PTHR33371">
    <property type="entry name" value="INTERMEMBRANE PHOSPHOLIPID TRANSPORT SYSTEM BINDING PROTEIN MLAD-RELATED"/>
    <property type="match status" value="1"/>
</dbReference>
<evidence type="ECO:0000259" key="3">
    <source>
        <dbReference type="Pfam" id="PF02470"/>
    </source>
</evidence>
<reference evidence="4 5" key="1">
    <citation type="submission" date="2020-04" db="EMBL/GenBank/DDBJ databases">
        <title>Luteolibacter sp. G-1-1-1 isolated from soil.</title>
        <authorList>
            <person name="Dahal R.H."/>
        </authorList>
    </citation>
    <scope>NUCLEOTIDE SEQUENCE [LARGE SCALE GENOMIC DNA]</scope>
    <source>
        <strain evidence="4 5">G-1-1-1</strain>
    </source>
</reference>
<dbReference type="Gene3D" id="1.10.287.950">
    <property type="entry name" value="Methyl-accepting chemotaxis protein"/>
    <property type="match status" value="1"/>
</dbReference>
<evidence type="ECO:0000313" key="5">
    <source>
        <dbReference type="Proteomes" id="UP000501812"/>
    </source>
</evidence>
<evidence type="ECO:0000313" key="4">
    <source>
        <dbReference type="EMBL" id="QJE96532.1"/>
    </source>
</evidence>
<feature type="region of interest" description="Disordered" evidence="1">
    <location>
        <begin position="319"/>
        <end position="341"/>
    </location>
</feature>
<dbReference type="PANTHER" id="PTHR33371:SF4">
    <property type="entry name" value="INTERMEMBRANE PHOSPHOLIPID TRANSPORT SYSTEM BINDING PROTEIN MLAD"/>
    <property type="match status" value="1"/>
</dbReference>
<feature type="compositionally biased region" description="Basic and acidic residues" evidence="1">
    <location>
        <begin position="321"/>
        <end position="334"/>
    </location>
</feature>
<dbReference type="Pfam" id="PF02470">
    <property type="entry name" value="MlaD"/>
    <property type="match status" value="1"/>
</dbReference>
<keyword evidence="2" id="KW-0812">Transmembrane</keyword>
<proteinExistence type="predicted"/>
<dbReference type="EMBL" id="CP051774">
    <property type="protein sequence ID" value="QJE96532.1"/>
    <property type="molecule type" value="Genomic_DNA"/>
</dbReference>
<gene>
    <name evidence="4" type="ORF">HHL09_12320</name>
</gene>
<feature type="transmembrane region" description="Helical" evidence="2">
    <location>
        <begin position="12"/>
        <end position="31"/>
    </location>
</feature>
<keyword evidence="2" id="KW-0472">Membrane</keyword>
<dbReference type="KEGG" id="luo:HHL09_12320"/>
<evidence type="ECO:0000256" key="2">
    <source>
        <dbReference type="SAM" id="Phobius"/>
    </source>
</evidence>
<keyword evidence="5" id="KW-1185">Reference proteome</keyword>
<name>A0A858RI57_9BACT</name>
<dbReference type="InterPro" id="IPR052336">
    <property type="entry name" value="MlaD_Phospholipid_Transporter"/>
</dbReference>
<dbReference type="AlphaFoldDB" id="A0A858RI57"/>
<feature type="domain" description="Mce/MlaD" evidence="3">
    <location>
        <begin position="40"/>
        <end position="117"/>
    </location>
</feature>
<dbReference type="InterPro" id="IPR003399">
    <property type="entry name" value="Mce/MlaD"/>
</dbReference>
<evidence type="ECO:0000256" key="1">
    <source>
        <dbReference type="SAM" id="MobiDB-lite"/>
    </source>
</evidence>
<accession>A0A858RI57</accession>
<sequence length="341" mass="36861">MGESTKRTELWVGVFVFIGLALLGGLIVQFGRFGDRMRGKYQLVVVFDDASGVIKGSEIRMGGARIGKVADQPELNSEVKVQVTLSIDDPIRIPENSMIQIASATLLGDKMVVITPPEGGSTTGRFIQPGAVLRGGGPSGLDAIQNNAEAVSRDARRLMQEAESTFLKLDSAVDDIRIVTGRMADTLEKVNESILSEKNLQHVDSILANLDNASADWAKASASLDPTIGDARKAIQSIEKAAASADDTMARAGKRIDELEPALKEVPKAVSSISRAADKAGAALDRVESGEGLLGTLAYDREVSDDAKTFIRNLKQQGILRYRDKETPEEDPRNRFRGRRR</sequence>
<keyword evidence="2" id="KW-1133">Transmembrane helix</keyword>
<protein>
    <submittedName>
        <fullName evidence="4">MCE family protein</fullName>
    </submittedName>
</protein>